<dbReference type="NCBIfam" id="TIGR03889">
    <property type="entry name" value="nitrile_acc"/>
    <property type="match status" value="1"/>
</dbReference>
<dbReference type="InterPro" id="IPR042262">
    <property type="entry name" value="CN_hydtase_beta_C"/>
</dbReference>
<proteinExistence type="predicted"/>
<organism evidence="2 3">
    <name type="scientific">Roseibium aquae</name>
    <dbReference type="NCBI Taxonomy" id="1323746"/>
    <lineage>
        <taxon>Bacteria</taxon>
        <taxon>Pseudomonadati</taxon>
        <taxon>Pseudomonadota</taxon>
        <taxon>Alphaproteobacteria</taxon>
        <taxon>Hyphomicrobiales</taxon>
        <taxon>Stappiaceae</taxon>
        <taxon>Roseibium</taxon>
    </lineage>
</organism>
<accession>A0A916X2Q0</accession>
<evidence type="ECO:0000313" key="2">
    <source>
        <dbReference type="EMBL" id="GGB63666.1"/>
    </source>
</evidence>
<reference evidence="2" key="1">
    <citation type="journal article" date="2014" name="Int. J. Syst. Evol. Microbiol.">
        <title>Complete genome sequence of Corynebacterium casei LMG S-19264T (=DSM 44701T), isolated from a smear-ripened cheese.</title>
        <authorList>
            <consortium name="US DOE Joint Genome Institute (JGI-PGF)"/>
            <person name="Walter F."/>
            <person name="Albersmeier A."/>
            <person name="Kalinowski J."/>
            <person name="Ruckert C."/>
        </authorList>
    </citation>
    <scope>NUCLEOTIDE SEQUENCE</scope>
    <source>
        <strain evidence="2">CGMCC 1.12426</strain>
    </source>
</reference>
<dbReference type="Gene3D" id="1.10.472.20">
    <property type="entry name" value="Nitrile hydratase, beta subunit"/>
    <property type="match status" value="1"/>
</dbReference>
<dbReference type="InterPro" id="IPR049054">
    <property type="entry name" value="CN_hydtase_beta-like_N"/>
</dbReference>
<protein>
    <recommendedName>
        <fullName evidence="1">Nitrile hydratase beta subunit-like N-terminal domain-containing protein</fullName>
    </recommendedName>
</protein>
<dbReference type="Proteomes" id="UP000605148">
    <property type="component" value="Unassembled WGS sequence"/>
</dbReference>
<dbReference type="AlphaFoldDB" id="A0A916X2Q0"/>
<feature type="domain" description="Nitrile hydratase beta subunit-like N-terminal" evidence="1">
    <location>
        <begin position="7"/>
        <end position="100"/>
    </location>
</feature>
<reference evidence="2" key="2">
    <citation type="submission" date="2020-09" db="EMBL/GenBank/DDBJ databases">
        <authorList>
            <person name="Sun Q."/>
            <person name="Zhou Y."/>
        </authorList>
    </citation>
    <scope>NUCLEOTIDE SEQUENCE</scope>
    <source>
        <strain evidence="2">CGMCC 1.12426</strain>
    </source>
</reference>
<dbReference type="InterPro" id="IPR023808">
    <property type="entry name" value="Nitrile_Hydratase_acc_put"/>
</dbReference>
<dbReference type="SUPFAM" id="SSF50090">
    <property type="entry name" value="Electron transport accessory proteins"/>
    <property type="match status" value="1"/>
</dbReference>
<gene>
    <name evidence="2" type="ORF">GCM10011316_39410</name>
</gene>
<evidence type="ECO:0000259" key="1">
    <source>
        <dbReference type="Pfam" id="PF21006"/>
    </source>
</evidence>
<dbReference type="OrthoDB" id="9811616at2"/>
<name>A0A916X2Q0_9HYPH</name>
<dbReference type="Pfam" id="PF21006">
    <property type="entry name" value="NHase_beta_N"/>
    <property type="match status" value="1"/>
</dbReference>
<dbReference type="EMBL" id="BMFA01000021">
    <property type="protein sequence ID" value="GGB63666.1"/>
    <property type="molecule type" value="Genomic_DNA"/>
</dbReference>
<evidence type="ECO:0000313" key="3">
    <source>
        <dbReference type="Proteomes" id="UP000605148"/>
    </source>
</evidence>
<dbReference type="RefSeq" id="WP_150497908.1">
    <property type="nucleotide sequence ID" value="NZ_BMFA01000021.1"/>
</dbReference>
<sequence>MIAAESSIDPEDKDLAFAEPWNARAFALVLALSERGLFTLKDFQGELIDKIGAYEKLGCIRTDEEYYTHWVEALTALLRRRGLLSAEAVSAMEASLVAVAAATREHQHDAAYGPEGKLRVEPLVVFGPGE</sequence>
<dbReference type="InterPro" id="IPR008990">
    <property type="entry name" value="Elect_transpt_acc-like_dom_sf"/>
</dbReference>
<keyword evidence="3" id="KW-1185">Reference proteome</keyword>
<comment type="caution">
    <text evidence="2">The sequence shown here is derived from an EMBL/GenBank/DDBJ whole genome shotgun (WGS) entry which is preliminary data.</text>
</comment>